<reference evidence="4 5" key="1">
    <citation type="submission" date="2015-03" db="EMBL/GenBank/DDBJ databases">
        <authorList>
            <consortium name="Pathogen Informatics"/>
        </authorList>
    </citation>
    <scope>NUCLEOTIDE SEQUENCE [LARGE SCALE GENOMIC DNA]</scope>
    <source>
        <strain evidence="3 4">D00501624</strain>
        <strain evidence="2 5">G09901357</strain>
    </source>
</reference>
<gene>
    <name evidence="3" type="ORF">ERS007661_02941</name>
    <name evidence="2" type="ORF">ERS007681_00477</name>
</gene>
<feature type="compositionally biased region" description="Basic and acidic residues" evidence="1">
    <location>
        <begin position="8"/>
        <end position="25"/>
    </location>
</feature>
<evidence type="ECO:0000313" key="4">
    <source>
        <dbReference type="Proteomes" id="UP000039217"/>
    </source>
</evidence>
<dbReference type="Proteomes" id="UP000048289">
    <property type="component" value="Unassembled WGS sequence"/>
</dbReference>
<dbReference type="AlphaFoldDB" id="A0A654T4T8"/>
<evidence type="ECO:0000256" key="1">
    <source>
        <dbReference type="SAM" id="MobiDB-lite"/>
    </source>
</evidence>
<sequence>MGCTPVTRDPHSPDCGREGSYRDTITRPLTDLPVAGYPLVPRVASPRYRCTTPQCGRAVFNQDLANVDQYLVVNQLAHQLIDGSSLIPDADKRWDARRHADMTHHLTSSLKENQS</sequence>
<proteinExistence type="predicted"/>
<organism evidence="2 5">
    <name type="scientific">Mycobacterium tuberculosis</name>
    <dbReference type="NCBI Taxonomy" id="1773"/>
    <lineage>
        <taxon>Bacteria</taxon>
        <taxon>Bacillati</taxon>
        <taxon>Actinomycetota</taxon>
        <taxon>Actinomycetes</taxon>
        <taxon>Mycobacteriales</taxon>
        <taxon>Mycobacteriaceae</taxon>
        <taxon>Mycobacterium</taxon>
        <taxon>Mycobacterium tuberculosis complex</taxon>
    </lineage>
</organism>
<accession>A0A654T4T8</accession>
<dbReference type="EMBL" id="CFOE01000033">
    <property type="protein sequence ID" value="CFE36228.1"/>
    <property type="molecule type" value="Genomic_DNA"/>
</dbReference>
<dbReference type="Proteomes" id="UP000039217">
    <property type="component" value="Unassembled WGS sequence"/>
</dbReference>
<evidence type="ECO:0000313" key="5">
    <source>
        <dbReference type="Proteomes" id="UP000048289"/>
    </source>
</evidence>
<protein>
    <submittedName>
        <fullName evidence="2">Putative transposase</fullName>
    </submittedName>
</protein>
<feature type="region of interest" description="Disordered" evidence="1">
    <location>
        <begin position="1"/>
        <end position="27"/>
    </location>
</feature>
<evidence type="ECO:0000313" key="3">
    <source>
        <dbReference type="EMBL" id="CNV69501.1"/>
    </source>
</evidence>
<name>A0A654T4T8_MYCTX</name>
<evidence type="ECO:0000313" key="2">
    <source>
        <dbReference type="EMBL" id="CFE36228.1"/>
    </source>
</evidence>
<dbReference type="EMBL" id="CQQC01001159">
    <property type="protein sequence ID" value="CNV69501.1"/>
    <property type="molecule type" value="Genomic_DNA"/>
</dbReference>
<dbReference type="OMA" id="KPRYRCT"/>